<evidence type="ECO:0000256" key="2">
    <source>
        <dbReference type="SAM" id="Phobius"/>
    </source>
</evidence>
<feature type="compositionally biased region" description="Low complexity" evidence="1">
    <location>
        <begin position="120"/>
        <end position="129"/>
    </location>
</feature>
<keyword evidence="4" id="KW-1185">Reference proteome</keyword>
<keyword evidence="2" id="KW-0472">Membrane</keyword>
<accession>A0A6A5TJ56</accession>
<keyword evidence="2" id="KW-0812">Transmembrane</keyword>
<organism evidence="3 4">
    <name type="scientific">Byssothecium circinans</name>
    <dbReference type="NCBI Taxonomy" id="147558"/>
    <lineage>
        <taxon>Eukaryota</taxon>
        <taxon>Fungi</taxon>
        <taxon>Dikarya</taxon>
        <taxon>Ascomycota</taxon>
        <taxon>Pezizomycotina</taxon>
        <taxon>Dothideomycetes</taxon>
        <taxon>Pleosporomycetidae</taxon>
        <taxon>Pleosporales</taxon>
        <taxon>Massarineae</taxon>
        <taxon>Massarinaceae</taxon>
        <taxon>Byssothecium</taxon>
    </lineage>
</organism>
<dbReference type="EMBL" id="ML977011">
    <property type="protein sequence ID" value="KAF1952398.1"/>
    <property type="molecule type" value="Genomic_DNA"/>
</dbReference>
<feature type="region of interest" description="Disordered" evidence="1">
    <location>
        <begin position="101"/>
        <end position="129"/>
    </location>
</feature>
<evidence type="ECO:0000313" key="4">
    <source>
        <dbReference type="Proteomes" id="UP000800035"/>
    </source>
</evidence>
<dbReference type="Proteomes" id="UP000800035">
    <property type="component" value="Unassembled WGS sequence"/>
</dbReference>
<gene>
    <name evidence="3" type="ORF">CC80DRAFT_508152</name>
</gene>
<name>A0A6A5TJ56_9PLEO</name>
<feature type="transmembrane region" description="Helical" evidence="2">
    <location>
        <begin position="28"/>
        <end position="50"/>
    </location>
</feature>
<keyword evidence="2" id="KW-1133">Transmembrane helix</keyword>
<protein>
    <submittedName>
        <fullName evidence="3">Uncharacterized protein</fullName>
    </submittedName>
</protein>
<evidence type="ECO:0000256" key="1">
    <source>
        <dbReference type="SAM" id="MobiDB-lite"/>
    </source>
</evidence>
<sequence>MAPTNYSTTILALAANTSDTALITKSRVAGIIIGILTLVALSIVGLYFLIRKYEWVRRGFQPKRSPSQCYQPNRPHVRETPEQFVQSTLSSLRSWRRPEIGTDVGSRADAGTTRPLGSSRGTVGTQGTTRTGTVKTVRFDLPSTSTLQKMTDEEKSQRTVMVKSVRFDLPSSSTLQMGDGGATTMRTATAKTVQFHLPSYSSTLQYRTVE</sequence>
<proteinExistence type="predicted"/>
<dbReference type="AlphaFoldDB" id="A0A6A5TJ56"/>
<reference evidence="3" key="1">
    <citation type="journal article" date="2020" name="Stud. Mycol.">
        <title>101 Dothideomycetes genomes: a test case for predicting lifestyles and emergence of pathogens.</title>
        <authorList>
            <person name="Haridas S."/>
            <person name="Albert R."/>
            <person name="Binder M."/>
            <person name="Bloem J."/>
            <person name="Labutti K."/>
            <person name="Salamov A."/>
            <person name="Andreopoulos B."/>
            <person name="Baker S."/>
            <person name="Barry K."/>
            <person name="Bills G."/>
            <person name="Bluhm B."/>
            <person name="Cannon C."/>
            <person name="Castanera R."/>
            <person name="Culley D."/>
            <person name="Daum C."/>
            <person name="Ezra D."/>
            <person name="Gonzalez J."/>
            <person name="Henrissat B."/>
            <person name="Kuo A."/>
            <person name="Liang C."/>
            <person name="Lipzen A."/>
            <person name="Lutzoni F."/>
            <person name="Magnuson J."/>
            <person name="Mondo S."/>
            <person name="Nolan M."/>
            <person name="Ohm R."/>
            <person name="Pangilinan J."/>
            <person name="Park H.-J."/>
            <person name="Ramirez L."/>
            <person name="Alfaro M."/>
            <person name="Sun H."/>
            <person name="Tritt A."/>
            <person name="Yoshinaga Y."/>
            <person name="Zwiers L.-H."/>
            <person name="Turgeon B."/>
            <person name="Goodwin S."/>
            <person name="Spatafora J."/>
            <person name="Crous P."/>
            <person name="Grigoriev I."/>
        </authorList>
    </citation>
    <scope>NUCLEOTIDE SEQUENCE</scope>
    <source>
        <strain evidence="3">CBS 675.92</strain>
    </source>
</reference>
<evidence type="ECO:0000313" key="3">
    <source>
        <dbReference type="EMBL" id="KAF1952398.1"/>
    </source>
</evidence>